<protein>
    <submittedName>
        <fullName evidence="1">Uncharacterized protein</fullName>
    </submittedName>
</protein>
<name>W0F3Y8_9BACT</name>
<dbReference type="KEGG" id="nso:NIASO_13925"/>
<dbReference type="Proteomes" id="UP000003586">
    <property type="component" value="Chromosome"/>
</dbReference>
<evidence type="ECO:0000313" key="2">
    <source>
        <dbReference type="Proteomes" id="UP000003586"/>
    </source>
</evidence>
<reference evidence="1 2" key="1">
    <citation type="submission" date="2013-12" db="EMBL/GenBank/DDBJ databases">
        <authorList>
            <consortium name="DOE Joint Genome Institute"/>
            <person name="Eisen J."/>
            <person name="Huntemann M."/>
            <person name="Han J."/>
            <person name="Chen A."/>
            <person name="Kyrpides N."/>
            <person name="Mavromatis K."/>
            <person name="Markowitz V."/>
            <person name="Palaniappan K."/>
            <person name="Ivanova N."/>
            <person name="Schaumberg A."/>
            <person name="Pati A."/>
            <person name="Liolios K."/>
            <person name="Nordberg H.P."/>
            <person name="Cantor M.N."/>
            <person name="Hua S.X."/>
            <person name="Woyke T."/>
        </authorList>
    </citation>
    <scope>NUCLEOTIDE SEQUENCE [LARGE SCALE GENOMIC DNA]</scope>
    <source>
        <strain evidence="2">DSM 19437</strain>
    </source>
</reference>
<sequence length="51" mass="5713">MICGRNLSTNRLFQWNKTDQNGSDNEPVSKLSYRTYGFSFIVIKAGGVLVS</sequence>
<organism evidence="1 2">
    <name type="scientific">Niabella soli DSM 19437</name>
    <dbReference type="NCBI Taxonomy" id="929713"/>
    <lineage>
        <taxon>Bacteria</taxon>
        <taxon>Pseudomonadati</taxon>
        <taxon>Bacteroidota</taxon>
        <taxon>Chitinophagia</taxon>
        <taxon>Chitinophagales</taxon>
        <taxon>Chitinophagaceae</taxon>
        <taxon>Niabella</taxon>
    </lineage>
</organism>
<dbReference type="EMBL" id="CP007035">
    <property type="protein sequence ID" value="AHF17770.1"/>
    <property type="molecule type" value="Genomic_DNA"/>
</dbReference>
<proteinExistence type="predicted"/>
<dbReference type="HOGENOM" id="CLU_3101386_0_0_10"/>
<keyword evidence="2" id="KW-1185">Reference proteome</keyword>
<accession>W0F3Y8</accession>
<evidence type="ECO:0000313" key="1">
    <source>
        <dbReference type="EMBL" id="AHF17770.1"/>
    </source>
</evidence>
<gene>
    <name evidence="1" type="ORF">NIASO_13925</name>
</gene>
<dbReference type="AlphaFoldDB" id="W0F3Y8"/>